<dbReference type="InterPro" id="IPR004367">
    <property type="entry name" value="Cyclin_C-dom"/>
</dbReference>
<dbReference type="InterPro" id="IPR006671">
    <property type="entry name" value="Cyclin_N"/>
</dbReference>
<evidence type="ECO:0000256" key="1">
    <source>
        <dbReference type="ARBA" id="ARBA00023127"/>
    </source>
</evidence>
<keyword evidence="1 2" id="KW-0195">Cyclin</keyword>
<dbReference type="Pfam" id="PF00134">
    <property type="entry name" value="Cyclin_N"/>
    <property type="match status" value="1"/>
</dbReference>
<dbReference type="Pfam" id="PF02984">
    <property type="entry name" value="Cyclin_C"/>
    <property type="match status" value="1"/>
</dbReference>
<name>A0A1J4JWL7_9EUKA</name>
<dbReference type="OrthoDB" id="5590282at2759"/>
<dbReference type="AlphaFoldDB" id="A0A1J4JWL7"/>
<dbReference type="SMART" id="SM00385">
    <property type="entry name" value="CYCLIN"/>
    <property type="match status" value="2"/>
</dbReference>
<dbReference type="InterPro" id="IPR036915">
    <property type="entry name" value="Cyclin-like_sf"/>
</dbReference>
<dbReference type="Gene3D" id="1.10.472.10">
    <property type="entry name" value="Cyclin-like"/>
    <property type="match status" value="2"/>
</dbReference>
<dbReference type="SUPFAM" id="SSF47954">
    <property type="entry name" value="Cyclin-like"/>
    <property type="match status" value="2"/>
</dbReference>
<dbReference type="EMBL" id="MLAK01000841">
    <property type="protein sequence ID" value="OHT03066.1"/>
    <property type="molecule type" value="Genomic_DNA"/>
</dbReference>
<sequence>MHTISQFVSNGFRQQSGKQYRVPLGEISNAVPKYQLQKPAPQQIHEQFVPMIIDERPKYEPLVHDEFPIGSIDDPQDVAEYEHIIYRSMRERENQPMPESHVIQKEITLKTRGIVVDRLCRLHYKCQLTTITFYRCVGILDRVTNLTPICANNYLIYGFASMLIASKFDDVSPMVLDDIVKISDGAISRDELKKIENMLVNMIDFDLAFPTPLFFLNIFLRISGQNMEIMLLSRYLMELCMTSGDFLNVKPSAIAASSIMLMRTLIGIEPWPESLAGYTRYSFQDLCGYAKAIHRMLLEPDRVESEFIRRKYSSEPFMCVANINIPRELPIPYPFFD</sequence>
<dbReference type="Proteomes" id="UP000179807">
    <property type="component" value="Unassembled WGS sequence"/>
</dbReference>
<feature type="domain" description="Cyclin C-terminal" evidence="4">
    <location>
        <begin position="210"/>
        <end position="326"/>
    </location>
</feature>
<dbReference type="RefSeq" id="XP_068356202.1">
    <property type="nucleotide sequence ID" value="XM_068506886.1"/>
</dbReference>
<evidence type="ECO:0000259" key="4">
    <source>
        <dbReference type="SMART" id="SM01332"/>
    </source>
</evidence>
<evidence type="ECO:0000256" key="2">
    <source>
        <dbReference type="RuleBase" id="RU000383"/>
    </source>
</evidence>
<dbReference type="InterPro" id="IPR013763">
    <property type="entry name" value="Cyclin-like_dom"/>
</dbReference>
<dbReference type="SMART" id="SM01332">
    <property type="entry name" value="Cyclin_C"/>
    <property type="match status" value="1"/>
</dbReference>
<evidence type="ECO:0000313" key="6">
    <source>
        <dbReference type="Proteomes" id="UP000179807"/>
    </source>
</evidence>
<comment type="similarity">
    <text evidence="2">Belongs to the cyclin family.</text>
</comment>
<feature type="domain" description="Cyclin-like" evidence="3">
    <location>
        <begin position="117"/>
        <end position="201"/>
    </location>
</feature>
<comment type="caution">
    <text evidence="5">The sequence shown here is derived from an EMBL/GenBank/DDBJ whole genome shotgun (WGS) entry which is preliminary data.</text>
</comment>
<protein>
    <submittedName>
        <fullName evidence="5">Cyclin, N-terminal domain containing protein</fullName>
    </submittedName>
</protein>
<reference evidence="5" key="1">
    <citation type="submission" date="2016-10" db="EMBL/GenBank/DDBJ databases">
        <authorList>
            <person name="Benchimol M."/>
            <person name="Almeida L.G."/>
            <person name="Vasconcelos A.T."/>
            <person name="Perreira-Neves A."/>
            <person name="Rosa I.A."/>
            <person name="Tasca T."/>
            <person name="Bogo M.R."/>
            <person name="de Souza W."/>
        </authorList>
    </citation>
    <scope>NUCLEOTIDE SEQUENCE [LARGE SCALE GENOMIC DNA]</scope>
    <source>
        <strain evidence="5">K</strain>
    </source>
</reference>
<dbReference type="CDD" id="cd20537">
    <property type="entry name" value="CYCLIN_CCNO-like_rpt2"/>
    <property type="match status" value="1"/>
</dbReference>
<feature type="domain" description="Cyclin-like" evidence="3">
    <location>
        <begin position="214"/>
        <end position="295"/>
    </location>
</feature>
<dbReference type="PANTHER" id="PTHR10177">
    <property type="entry name" value="CYCLINS"/>
    <property type="match status" value="1"/>
</dbReference>
<gene>
    <name evidence="5" type="ORF">TRFO_29627</name>
</gene>
<evidence type="ECO:0000259" key="3">
    <source>
        <dbReference type="SMART" id="SM00385"/>
    </source>
</evidence>
<proteinExistence type="inferred from homology"/>
<organism evidence="5 6">
    <name type="scientific">Tritrichomonas foetus</name>
    <dbReference type="NCBI Taxonomy" id="1144522"/>
    <lineage>
        <taxon>Eukaryota</taxon>
        <taxon>Metamonada</taxon>
        <taxon>Parabasalia</taxon>
        <taxon>Tritrichomonadida</taxon>
        <taxon>Tritrichomonadidae</taxon>
        <taxon>Tritrichomonas</taxon>
    </lineage>
</organism>
<evidence type="ECO:0000313" key="5">
    <source>
        <dbReference type="EMBL" id="OHT03066.1"/>
    </source>
</evidence>
<accession>A0A1J4JWL7</accession>
<dbReference type="VEuPathDB" id="TrichDB:TRFO_29627"/>
<dbReference type="GeneID" id="94841590"/>
<dbReference type="InterPro" id="IPR039361">
    <property type="entry name" value="Cyclin"/>
</dbReference>
<keyword evidence="6" id="KW-1185">Reference proteome</keyword>